<protein>
    <submittedName>
        <fullName evidence="5">1-acyl-sn-glycerol-3-phosphate acyltransferase</fullName>
    </submittedName>
</protein>
<dbReference type="OrthoDB" id="4319194at2"/>
<evidence type="ECO:0000313" key="6">
    <source>
        <dbReference type="Proteomes" id="UP000320580"/>
    </source>
</evidence>
<keyword evidence="6" id="KW-1185">Reference proteome</keyword>
<evidence type="ECO:0000256" key="3">
    <source>
        <dbReference type="SAM" id="SignalP"/>
    </source>
</evidence>
<evidence type="ECO:0000256" key="1">
    <source>
        <dbReference type="ARBA" id="ARBA00022679"/>
    </source>
</evidence>
<keyword evidence="1 5" id="KW-0808">Transferase</keyword>
<dbReference type="PANTHER" id="PTHR10434:SF11">
    <property type="entry name" value="1-ACYL-SN-GLYCEROL-3-PHOSPHATE ACYLTRANSFERASE"/>
    <property type="match status" value="1"/>
</dbReference>
<gene>
    <name evidence="5" type="ORF">FQU76_32820</name>
</gene>
<dbReference type="GO" id="GO:0005886">
    <property type="term" value="C:plasma membrane"/>
    <property type="evidence" value="ECO:0007669"/>
    <property type="project" value="TreeGrafter"/>
</dbReference>
<keyword evidence="3" id="KW-0732">Signal</keyword>
<dbReference type="CDD" id="cd07989">
    <property type="entry name" value="LPLAT_AGPAT-like"/>
    <property type="match status" value="1"/>
</dbReference>
<proteinExistence type="predicted"/>
<sequence>MLSPLSAALLPAVGRLSVTADPAAAFAPGSIVVANHTSLADPAVVFAALRRHGAEPVVLAAAGLWRIPVLGGVLGRGGHIPVHRHDRRAARALDDAAAALERGRLVLVYPEGGIAARPGAEEEAPGAFRTGPARLAALTGAAVVPVGQAGARRIASGSMARQLAGVATAPLRRPRLHVHIGAPFVPDRDPVRGTAQTREAVTAAWRTAAARLGEPAAFPADARTPAAAR</sequence>
<dbReference type="SMART" id="SM00563">
    <property type="entry name" value="PlsC"/>
    <property type="match status" value="1"/>
</dbReference>
<dbReference type="Proteomes" id="UP000320580">
    <property type="component" value="Chromosome"/>
</dbReference>
<dbReference type="AlphaFoldDB" id="A0A5B8IPD8"/>
<dbReference type="KEGG" id="sqz:FQU76_32820"/>
<dbReference type="RefSeq" id="WP_146483901.1">
    <property type="nucleotide sequence ID" value="NZ_CP042266.1"/>
</dbReference>
<name>A0A5B8IPD8_9ACTN</name>
<dbReference type="GO" id="GO:0006654">
    <property type="term" value="P:phosphatidic acid biosynthetic process"/>
    <property type="evidence" value="ECO:0007669"/>
    <property type="project" value="TreeGrafter"/>
</dbReference>
<dbReference type="GO" id="GO:0003841">
    <property type="term" value="F:1-acylglycerol-3-phosphate O-acyltransferase activity"/>
    <property type="evidence" value="ECO:0007669"/>
    <property type="project" value="TreeGrafter"/>
</dbReference>
<dbReference type="InterPro" id="IPR002123">
    <property type="entry name" value="Plipid/glycerol_acylTrfase"/>
</dbReference>
<dbReference type="EMBL" id="CP042266">
    <property type="protein sequence ID" value="QDY80508.1"/>
    <property type="molecule type" value="Genomic_DNA"/>
</dbReference>
<dbReference type="SUPFAM" id="SSF69593">
    <property type="entry name" value="Glycerol-3-phosphate (1)-acyltransferase"/>
    <property type="match status" value="1"/>
</dbReference>
<evidence type="ECO:0000256" key="2">
    <source>
        <dbReference type="ARBA" id="ARBA00023315"/>
    </source>
</evidence>
<reference evidence="5 6" key="1">
    <citation type="submission" date="2019-07" db="EMBL/GenBank/DDBJ databases">
        <authorList>
            <person name="Zhu P."/>
        </authorList>
    </citation>
    <scope>NUCLEOTIDE SEQUENCE [LARGE SCALE GENOMIC DNA]</scope>
    <source>
        <strain evidence="5 6">SSL-25</strain>
    </source>
</reference>
<dbReference type="PANTHER" id="PTHR10434">
    <property type="entry name" value="1-ACYL-SN-GLYCEROL-3-PHOSPHATE ACYLTRANSFERASE"/>
    <property type="match status" value="1"/>
</dbReference>
<evidence type="ECO:0000259" key="4">
    <source>
        <dbReference type="SMART" id="SM00563"/>
    </source>
</evidence>
<keyword evidence="2 5" id="KW-0012">Acyltransferase</keyword>
<accession>A0A5B8IPD8</accession>
<feature type="chain" id="PRO_5039209439" evidence="3">
    <location>
        <begin position="21"/>
        <end position="229"/>
    </location>
</feature>
<feature type="signal peptide" evidence="3">
    <location>
        <begin position="1"/>
        <end position="20"/>
    </location>
</feature>
<feature type="domain" description="Phospholipid/glycerol acyltransferase" evidence="4">
    <location>
        <begin position="30"/>
        <end position="151"/>
    </location>
</feature>
<dbReference type="Pfam" id="PF01553">
    <property type="entry name" value="Acyltransferase"/>
    <property type="match status" value="1"/>
</dbReference>
<evidence type="ECO:0000313" key="5">
    <source>
        <dbReference type="EMBL" id="QDY80508.1"/>
    </source>
</evidence>
<organism evidence="5 6">
    <name type="scientific">Streptomyces qinzhouensis</name>
    <dbReference type="NCBI Taxonomy" id="2599401"/>
    <lineage>
        <taxon>Bacteria</taxon>
        <taxon>Bacillati</taxon>
        <taxon>Actinomycetota</taxon>
        <taxon>Actinomycetes</taxon>
        <taxon>Kitasatosporales</taxon>
        <taxon>Streptomycetaceae</taxon>
        <taxon>Streptomyces</taxon>
    </lineage>
</organism>